<dbReference type="EMBL" id="BMAO01012255">
    <property type="protein sequence ID" value="GFQ80004.1"/>
    <property type="molecule type" value="Genomic_DNA"/>
</dbReference>
<comment type="caution">
    <text evidence="2">The sequence shown here is derived from an EMBL/GenBank/DDBJ whole genome shotgun (WGS) entry which is preliminary data.</text>
</comment>
<keyword evidence="1" id="KW-0732">Signal</keyword>
<accession>A0A8X6H5A1</accession>
<evidence type="ECO:0000313" key="3">
    <source>
        <dbReference type="Proteomes" id="UP000887116"/>
    </source>
</evidence>
<reference evidence="2" key="1">
    <citation type="submission" date="2020-07" db="EMBL/GenBank/DDBJ databases">
        <title>Multicomponent nature underlies the extraordinary mechanical properties of spider dragline silk.</title>
        <authorList>
            <person name="Kono N."/>
            <person name="Nakamura H."/>
            <person name="Mori M."/>
            <person name="Yoshida Y."/>
            <person name="Ohtoshi R."/>
            <person name="Malay A.D."/>
            <person name="Moran D.A.P."/>
            <person name="Tomita M."/>
            <person name="Numata K."/>
            <person name="Arakawa K."/>
        </authorList>
    </citation>
    <scope>NUCLEOTIDE SEQUENCE</scope>
</reference>
<proteinExistence type="predicted"/>
<dbReference type="Proteomes" id="UP000887116">
    <property type="component" value="Unassembled WGS sequence"/>
</dbReference>
<organism evidence="2 3">
    <name type="scientific">Trichonephila clavata</name>
    <name type="common">Joro spider</name>
    <name type="synonym">Nephila clavata</name>
    <dbReference type="NCBI Taxonomy" id="2740835"/>
    <lineage>
        <taxon>Eukaryota</taxon>
        <taxon>Metazoa</taxon>
        <taxon>Ecdysozoa</taxon>
        <taxon>Arthropoda</taxon>
        <taxon>Chelicerata</taxon>
        <taxon>Arachnida</taxon>
        <taxon>Araneae</taxon>
        <taxon>Araneomorphae</taxon>
        <taxon>Entelegynae</taxon>
        <taxon>Araneoidea</taxon>
        <taxon>Nephilidae</taxon>
        <taxon>Trichonephila</taxon>
    </lineage>
</organism>
<dbReference type="AlphaFoldDB" id="A0A8X6H5A1"/>
<feature type="signal peptide" evidence="1">
    <location>
        <begin position="1"/>
        <end position="23"/>
    </location>
</feature>
<sequence>MNLTLKYLFIAATILSMISISLATEEHSKGYLVPKLFQLLSKGEELVESLKRTKRDVKTQGRSQRFCEMFGCEKCNVPEEKKCCAGFSYDPRSKKCREVITS</sequence>
<gene>
    <name evidence="2" type="ORF">TNCT_113651</name>
</gene>
<evidence type="ECO:0000313" key="2">
    <source>
        <dbReference type="EMBL" id="GFQ80004.1"/>
    </source>
</evidence>
<protein>
    <submittedName>
        <fullName evidence="2">Uncharacterized protein</fullName>
    </submittedName>
</protein>
<evidence type="ECO:0000256" key="1">
    <source>
        <dbReference type="SAM" id="SignalP"/>
    </source>
</evidence>
<keyword evidence="3" id="KW-1185">Reference proteome</keyword>
<feature type="chain" id="PRO_5036492883" evidence="1">
    <location>
        <begin position="24"/>
        <end position="102"/>
    </location>
</feature>
<name>A0A8X6H5A1_TRICU</name>
<dbReference type="OrthoDB" id="6428907at2759"/>